<feature type="compositionally biased region" description="Basic residues" evidence="1">
    <location>
        <begin position="162"/>
        <end position="184"/>
    </location>
</feature>
<organism evidence="2 3">
    <name type="scientific">Stenotrophomonas phage vB_SmaS-AXL_3</name>
    <dbReference type="NCBI Taxonomy" id="2740427"/>
    <lineage>
        <taxon>Viruses</taxon>
        <taxon>Duplodnaviria</taxon>
        <taxon>Heunggongvirae</taxon>
        <taxon>Uroviricota</taxon>
        <taxon>Caudoviricetes</taxon>
        <taxon>Axeltriavirus</taxon>
        <taxon>Axeltriavirus AXL3</taxon>
    </lineage>
</organism>
<evidence type="ECO:0000313" key="3">
    <source>
        <dbReference type="Proteomes" id="UP000509379"/>
    </source>
</evidence>
<sequence length="215" mass="24220">MKTVIQGGDAIKTYARRDGATAALKKLGIKPADYNMFIFQTTDGRTAATLDKAQEYLQAQLRKVANEEVPQKQLKGRTKKEADTNQIKRPSVAGVIRKLILDGLDNKAIHEVMKRDFGHDEDKAHYPAWYRSQMRREGLIERPAKTAKIEKKDVVNKAVKVKEKKTKQPKKASKKRVAKRKTALAKRNIQATLDASMKTGHTEEAVAPHSHIQVK</sequence>
<dbReference type="EMBL" id="MT536174">
    <property type="protein sequence ID" value="QKW95585.1"/>
    <property type="molecule type" value="Genomic_DNA"/>
</dbReference>
<protein>
    <submittedName>
        <fullName evidence="2">Uncharacterized protein</fullName>
    </submittedName>
</protein>
<name>A0A7D5BZL0_9CAUD</name>
<reference evidence="2" key="1">
    <citation type="submission" date="2020-05" db="EMBL/GenBank/DDBJ databases">
        <title>Isolation and characterization of the novel bacteriophage AXL3 against Stenotrophomonas maltophilia.</title>
        <authorList>
            <person name="McCutcheon J.G."/>
            <person name="Lin A."/>
            <person name="Dennis J."/>
        </authorList>
    </citation>
    <scope>NUCLEOTIDE SEQUENCE [LARGE SCALE GENOMIC DNA]</scope>
</reference>
<keyword evidence="3" id="KW-1185">Reference proteome</keyword>
<evidence type="ECO:0000313" key="2">
    <source>
        <dbReference type="EMBL" id="QKW95585.1"/>
    </source>
</evidence>
<feature type="region of interest" description="Disordered" evidence="1">
    <location>
        <begin position="161"/>
        <end position="215"/>
    </location>
</feature>
<dbReference type="Proteomes" id="UP000509379">
    <property type="component" value="Segment"/>
</dbReference>
<gene>
    <name evidence="2" type="ORF">AXL3_34</name>
</gene>
<accession>A0A7D5BZL0</accession>
<proteinExistence type="predicted"/>
<evidence type="ECO:0000256" key="1">
    <source>
        <dbReference type="SAM" id="MobiDB-lite"/>
    </source>
</evidence>